<reference evidence="5 6" key="1">
    <citation type="journal article" date="2016" name="Genome Announc.">
        <title>Complete Genome and Plasmid Sequences for Rhodococcus fascians D188 and Draft Sequences for Rhodococcus Isolates PBTS 1 and PBTS 2.</title>
        <authorList>
            <person name="Stamler R.A."/>
            <person name="Vereecke D."/>
            <person name="Zhang Y."/>
            <person name="Schilkey F."/>
            <person name="Devitt N."/>
            <person name="Randall J.J."/>
        </authorList>
    </citation>
    <scope>NUCLEOTIDE SEQUENCE [LARGE SCALE GENOMIC DNA]</scope>
    <source>
        <strain evidence="5 6">PBTS2</strain>
    </source>
</reference>
<dbReference type="SUPFAM" id="SSF55469">
    <property type="entry name" value="FMN-dependent nitroreductase-like"/>
    <property type="match status" value="1"/>
</dbReference>
<keyword evidence="3" id="KW-0560">Oxidoreductase</keyword>
<dbReference type="InterPro" id="IPR000415">
    <property type="entry name" value="Nitroreductase-like"/>
</dbReference>
<dbReference type="PANTHER" id="PTHR23026:SF90">
    <property type="entry name" value="IODOTYROSINE DEIODINASE 1"/>
    <property type="match status" value="1"/>
</dbReference>
<organism evidence="5 6">
    <name type="scientific">Rhodococcoides fascians</name>
    <name type="common">Rhodococcus fascians</name>
    <dbReference type="NCBI Taxonomy" id="1828"/>
    <lineage>
        <taxon>Bacteria</taxon>
        <taxon>Bacillati</taxon>
        <taxon>Actinomycetota</taxon>
        <taxon>Actinomycetes</taxon>
        <taxon>Mycobacteriales</taxon>
        <taxon>Nocardiaceae</taxon>
        <taxon>Rhodococcoides</taxon>
    </lineage>
</organism>
<dbReference type="EMBL" id="CP015220">
    <property type="protein sequence ID" value="AMY26110.1"/>
    <property type="molecule type" value="Genomic_DNA"/>
</dbReference>
<name>A0A143QSW8_RHOFA</name>
<dbReference type="AlphaFoldDB" id="A0A143QSW8"/>
<feature type="domain" description="Nitroreductase" evidence="4">
    <location>
        <begin position="12"/>
        <end position="183"/>
    </location>
</feature>
<keyword evidence="6" id="KW-1185">Reference proteome</keyword>
<keyword evidence="5" id="KW-0436">Ligase</keyword>
<sequence length="220" mass="23862">MELTEAMRTTGTCRRYLSDPVPDEVFKAAFDVARFGPQGGNRQPVRWIVVRDAARKQALADLYLPMWDAYFAGITGGTVAVGALPKTVQDADYFARHLHEVPAIVVVCAALDGLHPTDHELGRLSVVGGASIYPTVQNLCLSLRDQGVATAVTTLLCHEEPAIRELLGIPDDYITAAHIAVGYPEKSFPRKLTRDPVEQIVAAETFSQPMFDSAALSTAL</sequence>
<dbReference type="InterPro" id="IPR029479">
    <property type="entry name" value="Nitroreductase"/>
</dbReference>
<dbReference type="OrthoDB" id="3774920at2"/>
<dbReference type="RefSeq" id="WP_063216823.1">
    <property type="nucleotide sequence ID" value="NZ_CP015220.1"/>
</dbReference>
<evidence type="ECO:0000259" key="4">
    <source>
        <dbReference type="Pfam" id="PF00881"/>
    </source>
</evidence>
<proteinExistence type="predicted"/>
<evidence type="ECO:0000313" key="5">
    <source>
        <dbReference type="EMBL" id="AMY26110.1"/>
    </source>
</evidence>
<dbReference type="GO" id="GO:0016491">
    <property type="term" value="F:oxidoreductase activity"/>
    <property type="evidence" value="ECO:0007669"/>
    <property type="project" value="UniProtKB-KW"/>
</dbReference>
<protein>
    <submittedName>
        <fullName evidence="5">Coenzyme F420:L-glutamate ligase</fullName>
        <ecNumber evidence="5">6.3.2.31</ecNumber>
    </submittedName>
</protein>
<accession>A0A143QSW8</accession>
<keyword evidence="1" id="KW-0285">Flavoprotein</keyword>
<dbReference type="KEGG" id="rhs:A3Q41_04848"/>
<evidence type="ECO:0000256" key="2">
    <source>
        <dbReference type="ARBA" id="ARBA00022643"/>
    </source>
</evidence>
<dbReference type="PANTHER" id="PTHR23026">
    <property type="entry name" value="NADPH NITROREDUCTASE"/>
    <property type="match status" value="1"/>
</dbReference>
<dbReference type="PATRIC" id="fig|1653479.3.peg.4906"/>
<evidence type="ECO:0000256" key="3">
    <source>
        <dbReference type="ARBA" id="ARBA00023002"/>
    </source>
</evidence>
<dbReference type="Proteomes" id="UP000076038">
    <property type="component" value="Chromosome"/>
</dbReference>
<evidence type="ECO:0000256" key="1">
    <source>
        <dbReference type="ARBA" id="ARBA00022630"/>
    </source>
</evidence>
<evidence type="ECO:0000313" key="6">
    <source>
        <dbReference type="Proteomes" id="UP000076038"/>
    </source>
</evidence>
<dbReference type="GO" id="GO:0052618">
    <property type="term" value="F:coenzyme F420-0:L-glutamate ligase activity"/>
    <property type="evidence" value="ECO:0007669"/>
    <property type="project" value="UniProtKB-EC"/>
</dbReference>
<dbReference type="Pfam" id="PF00881">
    <property type="entry name" value="Nitroreductase"/>
    <property type="match status" value="1"/>
</dbReference>
<dbReference type="CDD" id="cd02062">
    <property type="entry name" value="Nitro_FMN_reductase"/>
    <property type="match status" value="1"/>
</dbReference>
<dbReference type="Gene3D" id="3.40.109.10">
    <property type="entry name" value="NADH Oxidase"/>
    <property type="match status" value="1"/>
</dbReference>
<gene>
    <name evidence="5" type="primary">fbiB_2</name>
    <name evidence="5" type="ORF">A3Q41_04848</name>
</gene>
<keyword evidence="2" id="KW-0288">FMN</keyword>
<dbReference type="EC" id="6.3.2.31" evidence="5"/>
<dbReference type="InterPro" id="IPR050627">
    <property type="entry name" value="Nitroreductase/BluB"/>
</dbReference>
<reference evidence="6" key="2">
    <citation type="submission" date="2016-04" db="EMBL/GenBank/DDBJ databases">
        <title>Complete Genome and Plasmid Sequences for Rhodococcus fascians D188 and Draft Sequences for Rhodococcus spp. Isolates PBTS 1 and PBTS 2.</title>
        <authorList>
            <person name="Stamer R."/>
            <person name="Vereecke D."/>
            <person name="Zhang Y."/>
            <person name="Schilkey F."/>
            <person name="Devitt N."/>
            <person name="Randall J."/>
        </authorList>
    </citation>
    <scope>NUCLEOTIDE SEQUENCE [LARGE SCALE GENOMIC DNA]</scope>
    <source>
        <strain evidence="6">PBTS2</strain>
    </source>
</reference>